<keyword evidence="2" id="KW-0413">Isomerase</keyword>
<reference evidence="3" key="1">
    <citation type="journal article" date="2019" name="Int. J. Syst. Evol. Microbiol.">
        <title>The Global Catalogue of Microorganisms (GCM) 10K type strain sequencing project: providing services to taxonomists for standard genome sequencing and annotation.</title>
        <authorList>
            <consortium name="The Broad Institute Genomics Platform"/>
            <consortium name="The Broad Institute Genome Sequencing Center for Infectious Disease"/>
            <person name="Wu L."/>
            <person name="Ma J."/>
        </authorList>
    </citation>
    <scope>NUCLEOTIDE SEQUENCE [LARGE SCALE GENOMIC DNA]</scope>
    <source>
        <strain evidence="3">CCUG 57942</strain>
    </source>
</reference>
<dbReference type="InterPro" id="IPR020103">
    <property type="entry name" value="PsdUridine_synth_cat_dom_sf"/>
</dbReference>
<dbReference type="Gene3D" id="3.30.2350.10">
    <property type="entry name" value="Pseudouridine synthase"/>
    <property type="match status" value="1"/>
</dbReference>
<dbReference type="InterPro" id="IPR050188">
    <property type="entry name" value="RluA_PseudoU_synthase"/>
</dbReference>
<sequence length="229" mass="25973">MYPPLSIIYQDEWLVVIDKPAGYLVHPAREPQEGDLVAMKILRDQIGQRVHTIHRLDRPTSGVLLMGLEKKVAHQLHKALEHHEFEKRYWAVVHADPECEKWENREALSKGDGSEAKVAHTSFQVLQRYEHPQLEGRGSRKVSLLEAIPHTGRFHQIRRHLLGDGMPIIGDYRYAGVEVSDTLGSLLGTGSRMLLQAKSLEIDHPVSGERMKFEAPVDSAIQRCFPSLV</sequence>
<keyword evidence="3" id="KW-1185">Reference proteome</keyword>
<dbReference type="InterPro" id="IPR006145">
    <property type="entry name" value="PsdUridine_synth_RsuA/RluA"/>
</dbReference>
<dbReference type="Pfam" id="PF00849">
    <property type="entry name" value="PseudoU_synth_2"/>
    <property type="match status" value="1"/>
</dbReference>
<comment type="caution">
    <text evidence="2">The sequence shown here is derived from an EMBL/GenBank/DDBJ whole genome shotgun (WGS) entry which is preliminary data.</text>
</comment>
<name>A0ABW4ZCW4_9BACT</name>
<evidence type="ECO:0000313" key="3">
    <source>
        <dbReference type="Proteomes" id="UP001597389"/>
    </source>
</evidence>
<organism evidence="2 3">
    <name type="scientific">Rubritalea tangerina</name>
    <dbReference type="NCBI Taxonomy" id="430798"/>
    <lineage>
        <taxon>Bacteria</taxon>
        <taxon>Pseudomonadati</taxon>
        <taxon>Verrucomicrobiota</taxon>
        <taxon>Verrucomicrobiia</taxon>
        <taxon>Verrucomicrobiales</taxon>
        <taxon>Rubritaleaceae</taxon>
        <taxon>Rubritalea</taxon>
    </lineage>
</organism>
<dbReference type="EMBL" id="JBHUJB010000054">
    <property type="protein sequence ID" value="MFD2159858.1"/>
    <property type="molecule type" value="Genomic_DNA"/>
</dbReference>
<evidence type="ECO:0000259" key="1">
    <source>
        <dbReference type="Pfam" id="PF00849"/>
    </source>
</evidence>
<dbReference type="EC" id="5.4.99.-" evidence="2"/>
<dbReference type="GO" id="GO:0016853">
    <property type="term" value="F:isomerase activity"/>
    <property type="evidence" value="ECO:0007669"/>
    <property type="project" value="UniProtKB-KW"/>
</dbReference>
<dbReference type="SUPFAM" id="SSF55120">
    <property type="entry name" value="Pseudouridine synthase"/>
    <property type="match status" value="1"/>
</dbReference>
<dbReference type="RefSeq" id="WP_377091005.1">
    <property type="nucleotide sequence ID" value="NZ_JBHSJL010000014.1"/>
</dbReference>
<dbReference type="PANTHER" id="PTHR21600">
    <property type="entry name" value="MITOCHONDRIAL RNA PSEUDOURIDINE SYNTHASE"/>
    <property type="match status" value="1"/>
</dbReference>
<dbReference type="InterPro" id="IPR006224">
    <property type="entry name" value="PsdUridine_synth_RluA-like_CS"/>
</dbReference>
<accession>A0ABW4ZCW4</accession>
<gene>
    <name evidence="2" type="ORF">ACFSW8_13200</name>
</gene>
<evidence type="ECO:0000313" key="2">
    <source>
        <dbReference type="EMBL" id="MFD2159858.1"/>
    </source>
</evidence>
<dbReference type="PROSITE" id="PS01129">
    <property type="entry name" value="PSI_RLU"/>
    <property type="match status" value="1"/>
</dbReference>
<dbReference type="Proteomes" id="UP001597389">
    <property type="component" value="Unassembled WGS sequence"/>
</dbReference>
<proteinExistence type="predicted"/>
<protein>
    <submittedName>
        <fullName evidence="2">RluA family pseudouridine synthase</fullName>
        <ecNumber evidence="2">5.4.99.-</ecNumber>
    </submittedName>
</protein>
<feature type="domain" description="Pseudouridine synthase RsuA/RluA-like" evidence="1">
    <location>
        <begin position="14"/>
        <end position="161"/>
    </location>
</feature>